<gene>
    <name evidence="1" type="ORF">S01H1_15274</name>
</gene>
<feature type="non-terminal residue" evidence="1">
    <location>
        <position position="1"/>
    </location>
</feature>
<organism evidence="1">
    <name type="scientific">marine sediment metagenome</name>
    <dbReference type="NCBI Taxonomy" id="412755"/>
    <lineage>
        <taxon>unclassified sequences</taxon>
        <taxon>metagenomes</taxon>
        <taxon>ecological metagenomes</taxon>
    </lineage>
</organism>
<dbReference type="AlphaFoldDB" id="X0RT98"/>
<name>X0RT98_9ZZZZ</name>
<accession>X0RT98</accession>
<sequence length="31" mass="3539">LDMIPKLQKYNKFFEETPKIIAIFGGCSCCT</sequence>
<evidence type="ECO:0000313" key="1">
    <source>
        <dbReference type="EMBL" id="GAF72003.1"/>
    </source>
</evidence>
<comment type="caution">
    <text evidence="1">The sequence shown here is derived from an EMBL/GenBank/DDBJ whole genome shotgun (WGS) entry which is preliminary data.</text>
</comment>
<dbReference type="EMBL" id="BARS01007970">
    <property type="protein sequence ID" value="GAF72003.1"/>
    <property type="molecule type" value="Genomic_DNA"/>
</dbReference>
<reference evidence="1" key="1">
    <citation type="journal article" date="2014" name="Front. Microbiol.">
        <title>High frequency of phylogenetically diverse reductive dehalogenase-homologous genes in deep subseafloor sedimentary metagenomes.</title>
        <authorList>
            <person name="Kawai M."/>
            <person name="Futagami T."/>
            <person name="Toyoda A."/>
            <person name="Takaki Y."/>
            <person name="Nishi S."/>
            <person name="Hori S."/>
            <person name="Arai W."/>
            <person name="Tsubouchi T."/>
            <person name="Morono Y."/>
            <person name="Uchiyama I."/>
            <person name="Ito T."/>
            <person name="Fujiyama A."/>
            <person name="Inagaki F."/>
            <person name="Takami H."/>
        </authorList>
    </citation>
    <scope>NUCLEOTIDE SEQUENCE</scope>
    <source>
        <strain evidence="1">Expedition CK06-06</strain>
    </source>
</reference>
<protein>
    <submittedName>
        <fullName evidence="1">Uncharacterized protein</fullName>
    </submittedName>
</protein>
<proteinExistence type="predicted"/>